<dbReference type="InterPro" id="IPR036594">
    <property type="entry name" value="Meth_synthase_dom"/>
</dbReference>
<evidence type="ECO:0000313" key="2">
    <source>
        <dbReference type="EMBL" id="PPA68911.1"/>
    </source>
</evidence>
<feature type="domain" description="B12-binding N-terminal" evidence="1">
    <location>
        <begin position="22"/>
        <end position="80"/>
    </location>
</feature>
<dbReference type="InterPro" id="IPR003759">
    <property type="entry name" value="Cbl-bd_cap"/>
</dbReference>
<sequence length="89" mass="10196">MLKKVRMQLISGGERMSSMYVNAFTDALLAGDQEKSWSVINEAVFDGCETKFIFHFITPSMVEIGRLWQENKITVADEHLKRSEPDERG</sequence>
<dbReference type="AlphaFoldDB" id="A0A2S5G7K9"/>
<evidence type="ECO:0000313" key="3">
    <source>
        <dbReference type="Proteomes" id="UP000239047"/>
    </source>
</evidence>
<protein>
    <recommendedName>
        <fullName evidence="1">B12-binding N-terminal domain-containing protein</fullName>
    </recommendedName>
</protein>
<dbReference type="Gene3D" id="1.10.1240.10">
    <property type="entry name" value="Methionine synthase domain"/>
    <property type="match status" value="1"/>
</dbReference>
<dbReference type="Pfam" id="PF02607">
    <property type="entry name" value="B12-binding_2"/>
    <property type="match status" value="1"/>
</dbReference>
<reference evidence="2 3" key="1">
    <citation type="submission" date="2018-02" db="EMBL/GenBank/DDBJ databases">
        <title>Jeotgalibacillus proteolyticum sp. nov. a protease producing bacterium isolated from ocean sediments of Laizhou Bay.</title>
        <authorList>
            <person name="Li Y."/>
        </authorList>
    </citation>
    <scope>NUCLEOTIDE SEQUENCE [LARGE SCALE GENOMIC DNA]</scope>
    <source>
        <strain evidence="2 3">22-7</strain>
    </source>
</reference>
<name>A0A2S5G7K9_9BACL</name>
<organism evidence="2 3">
    <name type="scientific">Jeotgalibacillus proteolyticus</name>
    <dbReference type="NCBI Taxonomy" id="2082395"/>
    <lineage>
        <taxon>Bacteria</taxon>
        <taxon>Bacillati</taxon>
        <taxon>Bacillota</taxon>
        <taxon>Bacilli</taxon>
        <taxon>Bacillales</taxon>
        <taxon>Caryophanaceae</taxon>
        <taxon>Jeotgalibacillus</taxon>
    </lineage>
</organism>
<evidence type="ECO:0000259" key="1">
    <source>
        <dbReference type="Pfam" id="PF02607"/>
    </source>
</evidence>
<gene>
    <name evidence="2" type="ORF">C4B60_18525</name>
</gene>
<dbReference type="Proteomes" id="UP000239047">
    <property type="component" value="Unassembled WGS sequence"/>
</dbReference>
<dbReference type="EMBL" id="PREZ01000008">
    <property type="protein sequence ID" value="PPA68911.1"/>
    <property type="molecule type" value="Genomic_DNA"/>
</dbReference>
<keyword evidence="3" id="KW-1185">Reference proteome</keyword>
<dbReference type="OrthoDB" id="9800334at2"/>
<proteinExistence type="predicted"/>
<comment type="caution">
    <text evidence="2">The sequence shown here is derived from an EMBL/GenBank/DDBJ whole genome shotgun (WGS) entry which is preliminary data.</text>
</comment>
<accession>A0A2S5G7K9</accession>